<feature type="transmembrane region" description="Helical" evidence="8">
    <location>
        <begin position="493"/>
        <end position="513"/>
    </location>
</feature>
<keyword evidence="4 8" id="KW-1133">Transmembrane helix</keyword>
<proteinExistence type="inferred from homology"/>
<dbReference type="GO" id="GO:0016020">
    <property type="term" value="C:membrane"/>
    <property type="evidence" value="ECO:0007669"/>
    <property type="project" value="UniProtKB-SubCell"/>
</dbReference>
<organism evidence="9 10">
    <name type="scientific">Petrolisthes cinctipes</name>
    <name type="common">Flat porcelain crab</name>
    <dbReference type="NCBI Taxonomy" id="88211"/>
    <lineage>
        <taxon>Eukaryota</taxon>
        <taxon>Metazoa</taxon>
        <taxon>Ecdysozoa</taxon>
        <taxon>Arthropoda</taxon>
        <taxon>Crustacea</taxon>
        <taxon>Multicrustacea</taxon>
        <taxon>Malacostraca</taxon>
        <taxon>Eumalacostraca</taxon>
        <taxon>Eucarida</taxon>
        <taxon>Decapoda</taxon>
        <taxon>Pleocyemata</taxon>
        <taxon>Anomura</taxon>
        <taxon>Galatheoidea</taxon>
        <taxon>Porcellanidae</taxon>
        <taxon>Petrolisthes</taxon>
    </lineage>
</organism>
<keyword evidence="3 8" id="KW-0812">Transmembrane</keyword>
<feature type="region of interest" description="Disordered" evidence="7">
    <location>
        <begin position="1"/>
        <end position="20"/>
    </location>
</feature>
<evidence type="ECO:0000256" key="4">
    <source>
        <dbReference type="ARBA" id="ARBA00022989"/>
    </source>
</evidence>
<evidence type="ECO:0000256" key="8">
    <source>
        <dbReference type="SAM" id="Phobius"/>
    </source>
</evidence>
<dbReference type="Proteomes" id="UP001286313">
    <property type="component" value="Unassembled WGS sequence"/>
</dbReference>
<evidence type="ECO:0000256" key="7">
    <source>
        <dbReference type="SAM" id="MobiDB-lite"/>
    </source>
</evidence>
<keyword evidence="6" id="KW-0325">Glycoprotein</keyword>
<gene>
    <name evidence="9" type="ORF">Pcinc_021077</name>
</gene>
<evidence type="ECO:0000256" key="1">
    <source>
        <dbReference type="ARBA" id="ARBA00004370"/>
    </source>
</evidence>
<reference evidence="9" key="1">
    <citation type="submission" date="2023-10" db="EMBL/GenBank/DDBJ databases">
        <title>Genome assemblies of two species of porcelain crab, Petrolisthes cinctipes and Petrolisthes manimaculis (Anomura: Porcellanidae).</title>
        <authorList>
            <person name="Angst P."/>
        </authorList>
    </citation>
    <scope>NUCLEOTIDE SEQUENCE</scope>
    <source>
        <strain evidence="9">PB745_01</strain>
        <tissue evidence="9">Gill</tissue>
    </source>
</reference>
<evidence type="ECO:0000313" key="10">
    <source>
        <dbReference type="Proteomes" id="UP001286313"/>
    </source>
</evidence>
<dbReference type="PANTHER" id="PTHR11923:SF93">
    <property type="entry name" value="GH07959P-RELATED"/>
    <property type="match status" value="1"/>
</dbReference>
<dbReference type="AlphaFoldDB" id="A0AAE1FGM4"/>
<evidence type="ECO:0000256" key="2">
    <source>
        <dbReference type="ARBA" id="ARBA00010532"/>
    </source>
</evidence>
<evidence type="ECO:0000256" key="3">
    <source>
        <dbReference type="ARBA" id="ARBA00022692"/>
    </source>
</evidence>
<accession>A0AAE1FGM4</accession>
<comment type="subcellular location">
    <subcellularLocation>
        <location evidence="1">Membrane</location>
    </subcellularLocation>
</comment>
<protein>
    <recommendedName>
        <fullName evidence="11">Scavenger receptor class B member 1</fullName>
    </recommendedName>
</protein>
<evidence type="ECO:0008006" key="11">
    <source>
        <dbReference type="Google" id="ProtNLM"/>
    </source>
</evidence>
<dbReference type="GO" id="GO:0005737">
    <property type="term" value="C:cytoplasm"/>
    <property type="evidence" value="ECO:0007669"/>
    <property type="project" value="TreeGrafter"/>
</dbReference>
<sequence length="519" mass="58923">MGTKAGMDNQGYTGPEKTWEEAEHETVKTKAKGKWTCCQITLLVLGCMCAVVGIVMLAGAYQAIFDVIFQNQLQLVPGGRAFDMWRTTPVPLFLSFYFFNLTNPKEFENGAVPLLEEIGPYCYREYHEKQNLTFYPNYTVSFYQQRWWIWDQDKSGNRTQEDELIILNTVPVSAAWSVRNNNALLSGLSAFLDQVDEQLTLTTTVGELVFEGVEDPLLTWMAKNFNNTFLPNLDLPPGLTDYDKFGWFYKRNRSLTYDGLWNMYTGEDTLDNVGTVDLWNQRNETDYFETPCNRVNGSAGEMWPPNQQKDAIYFYSSDLCMTMKLFYEKETRDPNDLPCYRYEGTNHSFSYDGILDGDECYCIGETCAPVGTLNAESCRMGAPAFISFPHFYNADPELVANVTGMAPDEEKHAFYIDLLPETGTPVSVAARMQINMHVRPYTGNKLGFGRVRLLAKVSEVILPVLWFEEVAGLPEDLAKEMNTLLFIMNSPTITIIFSVMVGLGVIGVFIGLIRHYKVC</sequence>
<dbReference type="Pfam" id="PF01130">
    <property type="entry name" value="CD36"/>
    <property type="match status" value="1"/>
</dbReference>
<dbReference type="EMBL" id="JAWQEG010002165">
    <property type="protein sequence ID" value="KAK3873944.1"/>
    <property type="molecule type" value="Genomic_DNA"/>
</dbReference>
<comment type="caution">
    <text evidence="9">The sequence shown here is derived from an EMBL/GenBank/DDBJ whole genome shotgun (WGS) entry which is preliminary data.</text>
</comment>
<evidence type="ECO:0000256" key="5">
    <source>
        <dbReference type="ARBA" id="ARBA00023136"/>
    </source>
</evidence>
<dbReference type="InterPro" id="IPR002159">
    <property type="entry name" value="CD36_fam"/>
</dbReference>
<feature type="transmembrane region" description="Helical" evidence="8">
    <location>
        <begin position="40"/>
        <end position="64"/>
    </location>
</feature>
<keyword evidence="5 8" id="KW-0472">Membrane</keyword>
<comment type="similarity">
    <text evidence="2">Belongs to the CD36 family.</text>
</comment>
<dbReference type="PRINTS" id="PR01609">
    <property type="entry name" value="CD36FAMILY"/>
</dbReference>
<evidence type="ECO:0000313" key="9">
    <source>
        <dbReference type="EMBL" id="KAK3873944.1"/>
    </source>
</evidence>
<dbReference type="GO" id="GO:0005044">
    <property type="term" value="F:scavenger receptor activity"/>
    <property type="evidence" value="ECO:0007669"/>
    <property type="project" value="TreeGrafter"/>
</dbReference>
<dbReference type="PANTHER" id="PTHR11923">
    <property type="entry name" value="SCAVENGER RECEPTOR CLASS B TYPE-1 SR-B1"/>
    <property type="match status" value="1"/>
</dbReference>
<evidence type="ECO:0000256" key="6">
    <source>
        <dbReference type="ARBA" id="ARBA00023180"/>
    </source>
</evidence>
<keyword evidence="10" id="KW-1185">Reference proteome</keyword>
<name>A0AAE1FGM4_PETCI</name>